<dbReference type="EMBL" id="JAENIJ010000020">
    <property type="protein sequence ID" value="MBK1883324.1"/>
    <property type="molecule type" value="Genomic_DNA"/>
</dbReference>
<keyword evidence="3" id="KW-1185">Reference proteome</keyword>
<accession>A0A934VXA2</accession>
<proteinExistence type="predicted"/>
<feature type="transmembrane region" description="Helical" evidence="1">
    <location>
        <begin position="90"/>
        <end position="111"/>
    </location>
</feature>
<keyword evidence="1" id="KW-0812">Transmembrane</keyword>
<evidence type="ECO:0000313" key="3">
    <source>
        <dbReference type="Proteomes" id="UP000603141"/>
    </source>
</evidence>
<dbReference type="Pfam" id="PF04307">
    <property type="entry name" value="YdjM"/>
    <property type="match status" value="1"/>
</dbReference>
<dbReference type="GO" id="GO:0016787">
    <property type="term" value="F:hydrolase activity"/>
    <property type="evidence" value="ECO:0007669"/>
    <property type="project" value="UniProtKB-KW"/>
</dbReference>
<dbReference type="PANTHER" id="PTHR40031">
    <property type="entry name" value="HYPOTHETICAL MEMBRANE SPANNING PROTEIN"/>
    <property type="match status" value="1"/>
</dbReference>
<name>A0A934VXA2_9BACT</name>
<reference evidence="2" key="1">
    <citation type="submission" date="2021-01" db="EMBL/GenBank/DDBJ databases">
        <title>Modified the classification status of verrucomicrobia.</title>
        <authorList>
            <person name="Feng X."/>
        </authorList>
    </citation>
    <scope>NUCLEOTIDE SEQUENCE</scope>
    <source>
        <strain evidence="2">KCTC 22041</strain>
    </source>
</reference>
<keyword evidence="1" id="KW-1133">Transmembrane helix</keyword>
<keyword evidence="2" id="KW-0378">Hydrolase</keyword>
<dbReference type="InterPro" id="IPR007404">
    <property type="entry name" value="YdjM-like"/>
</dbReference>
<feature type="transmembrane region" description="Helical" evidence="1">
    <location>
        <begin position="26"/>
        <end position="47"/>
    </location>
</feature>
<dbReference type="AlphaFoldDB" id="A0A934VXA2"/>
<dbReference type="Proteomes" id="UP000603141">
    <property type="component" value="Unassembled WGS sequence"/>
</dbReference>
<evidence type="ECO:0000313" key="2">
    <source>
        <dbReference type="EMBL" id="MBK1883324.1"/>
    </source>
</evidence>
<feature type="transmembrane region" description="Helical" evidence="1">
    <location>
        <begin position="131"/>
        <end position="150"/>
    </location>
</feature>
<feature type="transmembrane region" description="Helical" evidence="1">
    <location>
        <begin position="59"/>
        <end position="78"/>
    </location>
</feature>
<dbReference type="RefSeq" id="WP_200271357.1">
    <property type="nucleotide sequence ID" value="NZ_JAENIJ010000020.1"/>
</dbReference>
<evidence type="ECO:0000256" key="1">
    <source>
        <dbReference type="SAM" id="Phobius"/>
    </source>
</evidence>
<organism evidence="2 3">
    <name type="scientific">Luteolibacter pohnpeiensis</name>
    <dbReference type="NCBI Taxonomy" id="454153"/>
    <lineage>
        <taxon>Bacteria</taxon>
        <taxon>Pseudomonadati</taxon>
        <taxon>Verrucomicrobiota</taxon>
        <taxon>Verrucomicrobiia</taxon>
        <taxon>Verrucomicrobiales</taxon>
        <taxon>Verrucomicrobiaceae</taxon>
        <taxon>Luteolibacter</taxon>
    </lineage>
</organism>
<feature type="transmembrane region" description="Helical" evidence="1">
    <location>
        <begin position="162"/>
        <end position="184"/>
    </location>
</feature>
<dbReference type="InterPro" id="IPR053170">
    <property type="entry name" value="Transcription_regulator"/>
</dbReference>
<keyword evidence="1" id="KW-0472">Membrane</keyword>
<comment type="caution">
    <text evidence="2">The sequence shown here is derived from an EMBL/GenBank/DDBJ whole genome shotgun (WGS) entry which is preliminary data.</text>
</comment>
<sequence length="368" mass="42486">MDSITQAALGAAMGELVLGKKLGNRALSWGALFGILPDLDVLLLPFFNTTHDLWVHRTLTHSLLFIIVAALAISPWLAKLWKRDKVSKGQAAGFIFLVLGVHVLVDCFNVYGTPVLWPFLNERIAFNNLYLTDYLFSAPLVISLVWLAFLRSKKQKPKRRKICLWGLGICMVYTLFSLLAKWAVSSGFEADLHRREVTYKRRMEAPTPYNIILWRSVVDCGDELWVGYRSVFEFQKTPIHWTVYPKGNDAFAEASTTPEAKAINWYSDGWWIARRHSTGIWLGDLRFCEIRTWGARKDTVDSNLKLTWVLNAGKKGDRLQEEELRFPEQKDIFKRMLYRMIGNREKWEGYPRLAGVKGSFPEHLRWIE</sequence>
<gene>
    <name evidence="2" type="ORF">JIN85_12930</name>
</gene>
<protein>
    <submittedName>
        <fullName evidence="2">Metal-dependent hydrolase</fullName>
    </submittedName>
</protein>
<dbReference type="PANTHER" id="PTHR40031:SF1">
    <property type="entry name" value="MEMBRANE-BOUND METAL-DEPENDENT HYDROLASE"/>
    <property type="match status" value="1"/>
</dbReference>